<dbReference type="EMBL" id="GBRH01198261">
    <property type="protein sequence ID" value="JAD99634.1"/>
    <property type="molecule type" value="Transcribed_RNA"/>
</dbReference>
<protein>
    <submittedName>
        <fullName evidence="1">Uncharacterized protein</fullName>
    </submittedName>
</protein>
<reference evidence="1" key="2">
    <citation type="journal article" date="2015" name="Data Brief">
        <title>Shoot transcriptome of the giant reed, Arundo donax.</title>
        <authorList>
            <person name="Barrero R.A."/>
            <person name="Guerrero F.D."/>
            <person name="Moolhuijzen P."/>
            <person name="Goolsby J.A."/>
            <person name="Tidwell J."/>
            <person name="Bellgard S.E."/>
            <person name="Bellgard M.I."/>
        </authorList>
    </citation>
    <scope>NUCLEOTIDE SEQUENCE</scope>
    <source>
        <tissue evidence="1">Shoot tissue taken approximately 20 cm above the soil surface</tissue>
    </source>
</reference>
<accession>A0A0A9EFZ0</accession>
<sequence>MTSPGTPGRYCFDIIL</sequence>
<name>A0A0A9EFZ0_ARUDO</name>
<reference evidence="1" key="1">
    <citation type="submission" date="2014-09" db="EMBL/GenBank/DDBJ databases">
        <authorList>
            <person name="Magalhaes I.L.F."/>
            <person name="Oliveira U."/>
            <person name="Santos F.R."/>
            <person name="Vidigal T.H.D.A."/>
            <person name="Brescovit A.D."/>
            <person name="Santos A.J."/>
        </authorList>
    </citation>
    <scope>NUCLEOTIDE SEQUENCE</scope>
    <source>
        <tissue evidence="1">Shoot tissue taken approximately 20 cm above the soil surface</tissue>
    </source>
</reference>
<evidence type="ECO:0000313" key="1">
    <source>
        <dbReference type="EMBL" id="JAD99634.1"/>
    </source>
</evidence>
<organism evidence="1">
    <name type="scientific">Arundo donax</name>
    <name type="common">Giant reed</name>
    <name type="synonym">Donax arundinaceus</name>
    <dbReference type="NCBI Taxonomy" id="35708"/>
    <lineage>
        <taxon>Eukaryota</taxon>
        <taxon>Viridiplantae</taxon>
        <taxon>Streptophyta</taxon>
        <taxon>Embryophyta</taxon>
        <taxon>Tracheophyta</taxon>
        <taxon>Spermatophyta</taxon>
        <taxon>Magnoliopsida</taxon>
        <taxon>Liliopsida</taxon>
        <taxon>Poales</taxon>
        <taxon>Poaceae</taxon>
        <taxon>PACMAD clade</taxon>
        <taxon>Arundinoideae</taxon>
        <taxon>Arundineae</taxon>
        <taxon>Arundo</taxon>
    </lineage>
</organism>
<dbReference type="AlphaFoldDB" id="A0A0A9EFZ0"/>
<proteinExistence type="predicted"/>